<dbReference type="InterPro" id="IPR000014">
    <property type="entry name" value="PAS"/>
</dbReference>
<sequence length="658" mass="71923">MTMRASTDEAAGQAASPSPSPAASLRQRAVRLLRTAELSWLGITLAVALACNGALLYLATSERQQALDNTGQTLALAAQIILRRSESVLDRYDRTLSGIGEVIAQRQGLRPGSDLELHRLLVRRHGITPGLRWIFVVRPDGSLAEGSITFPALKLNLAEREYVTAHLHNWDEGLYIGAPVVPLRGGAAFIPLSRRITDDGWGMLGVAAAGLEVETFRYLLDDQGLPHGYAVTLFRADGSALACLPLAQPCRNMEPSRFRPSRDAAPDPGAVVQLHHRLLGDNRGLGAYKQSATYPITVAVDVPESVALSAWHARVRLYGVMMVGGNLLVLFLAFSLLRQSQRRRRAVEQLAQANLRLEERVAIRTRELQVSEARMRTLFDTASDGMVVIDAGDCIVDLNPAAERMFGHKLADARGRDISLLIPDEAALRHARFIAERDGGEVEGLLREHTARRADGSAFPIEVTVGSAEVDDLQLHFCIVRDITVRKTLEAELNRLANTDALTGILNRRAFIAQGERLSALARRHGRQMALMAVDADRFKSINDTHGHPAGDAVLRALARAVESALRATDLFGRLGGEEFAVLLPETSPEGAAEVGERLLEAVRKCGVPWEGSELRFTVSLGLTILEADDRNFDSLLQRADQALYRAKRDGRDRLVLA</sequence>
<feature type="region of interest" description="Disordered" evidence="1">
    <location>
        <begin position="1"/>
        <end position="22"/>
    </location>
</feature>
<dbReference type="NCBIfam" id="TIGR00229">
    <property type="entry name" value="sensory_box"/>
    <property type="match status" value="1"/>
</dbReference>
<dbReference type="InterPro" id="IPR043128">
    <property type="entry name" value="Rev_trsase/Diguanyl_cyclase"/>
</dbReference>
<dbReference type="CDD" id="cd12914">
    <property type="entry name" value="PDC1_DGC_like"/>
    <property type="match status" value="1"/>
</dbReference>
<dbReference type="RefSeq" id="WP_133595118.1">
    <property type="nucleotide sequence ID" value="NZ_SNVV01000036.1"/>
</dbReference>
<feature type="domain" description="PAS" evidence="3">
    <location>
        <begin position="371"/>
        <end position="425"/>
    </location>
</feature>
<evidence type="ECO:0000256" key="2">
    <source>
        <dbReference type="SAM" id="Phobius"/>
    </source>
</evidence>
<evidence type="ECO:0000313" key="5">
    <source>
        <dbReference type="EMBL" id="TDN44108.1"/>
    </source>
</evidence>
<gene>
    <name evidence="5" type="ORF">C7389_13625</name>
</gene>
<dbReference type="CDD" id="cd01949">
    <property type="entry name" value="GGDEF"/>
    <property type="match status" value="1"/>
</dbReference>
<name>A0A4R6DJ20_9RHOO</name>
<dbReference type="SMART" id="SM00267">
    <property type="entry name" value="GGDEF"/>
    <property type="match status" value="1"/>
</dbReference>
<dbReference type="PANTHER" id="PTHR46663:SF4">
    <property type="entry name" value="DIGUANYLATE CYCLASE DGCT-RELATED"/>
    <property type="match status" value="1"/>
</dbReference>
<evidence type="ECO:0000313" key="6">
    <source>
        <dbReference type="Proteomes" id="UP000295129"/>
    </source>
</evidence>
<feature type="domain" description="GGDEF" evidence="4">
    <location>
        <begin position="527"/>
        <end position="658"/>
    </location>
</feature>
<dbReference type="Pfam" id="PF13188">
    <property type="entry name" value="PAS_8"/>
    <property type="match status" value="1"/>
</dbReference>
<dbReference type="EMBL" id="SNVV01000036">
    <property type="protein sequence ID" value="TDN44108.1"/>
    <property type="molecule type" value="Genomic_DNA"/>
</dbReference>
<dbReference type="SUPFAM" id="SSF55073">
    <property type="entry name" value="Nucleotide cyclase"/>
    <property type="match status" value="1"/>
</dbReference>
<dbReference type="OrthoDB" id="9813903at2"/>
<keyword evidence="2" id="KW-0472">Membrane</keyword>
<dbReference type="Pfam" id="PF00990">
    <property type="entry name" value="GGDEF"/>
    <property type="match status" value="1"/>
</dbReference>
<protein>
    <submittedName>
        <fullName evidence="5">PAS domain S-box-containing protein/diguanylate cyclase (GGDEF)-like protein</fullName>
    </submittedName>
</protein>
<dbReference type="InterPro" id="IPR000160">
    <property type="entry name" value="GGDEF_dom"/>
</dbReference>
<dbReference type="CDD" id="cd00130">
    <property type="entry name" value="PAS"/>
    <property type="match status" value="1"/>
</dbReference>
<dbReference type="FunFam" id="3.30.70.270:FF:000001">
    <property type="entry name" value="Diguanylate cyclase domain protein"/>
    <property type="match status" value="1"/>
</dbReference>
<dbReference type="CDD" id="cd12915">
    <property type="entry name" value="PDC2_DGC_like"/>
    <property type="match status" value="1"/>
</dbReference>
<dbReference type="SUPFAM" id="SSF55785">
    <property type="entry name" value="PYP-like sensor domain (PAS domain)"/>
    <property type="match status" value="1"/>
</dbReference>
<dbReference type="SMART" id="SM00091">
    <property type="entry name" value="PAS"/>
    <property type="match status" value="1"/>
</dbReference>
<comment type="caution">
    <text evidence="5">The sequence shown here is derived from an EMBL/GenBank/DDBJ whole genome shotgun (WGS) entry which is preliminary data.</text>
</comment>
<dbReference type="PANTHER" id="PTHR46663">
    <property type="entry name" value="DIGUANYLATE CYCLASE DGCT-RELATED"/>
    <property type="match status" value="1"/>
</dbReference>
<dbReference type="PROSITE" id="PS50887">
    <property type="entry name" value="GGDEF"/>
    <property type="match status" value="1"/>
</dbReference>
<dbReference type="Proteomes" id="UP000295129">
    <property type="component" value="Unassembled WGS sequence"/>
</dbReference>
<dbReference type="Gene3D" id="3.30.450.20">
    <property type="entry name" value="PAS domain"/>
    <property type="match status" value="2"/>
</dbReference>
<feature type="transmembrane region" description="Helical" evidence="2">
    <location>
        <begin position="38"/>
        <end position="59"/>
    </location>
</feature>
<feature type="transmembrane region" description="Helical" evidence="2">
    <location>
        <begin position="317"/>
        <end position="337"/>
    </location>
</feature>
<evidence type="ECO:0000256" key="1">
    <source>
        <dbReference type="SAM" id="MobiDB-lite"/>
    </source>
</evidence>
<dbReference type="GO" id="GO:0003824">
    <property type="term" value="F:catalytic activity"/>
    <property type="evidence" value="ECO:0007669"/>
    <property type="project" value="UniProtKB-ARBA"/>
</dbReference>
<dbReference type="Gene3D" id="3.30.70.270">
    <property type="match status" value="1"/>
</dbReference>
<dbReference type="InterPro" id="IPR035965">
    <property type="entry name" value="PAS-like_dom_sf"/>
</dbReference>
<dbReference type="AlphaFoldDB" id="A0A4R6DJ20"/>
<keyword evidence="6" id="KW-1185">Reference proteome</keyword>
<reference evidence="5 6" key="1">
    <citation type="submission" date="2019-03" db="EMBL/GenBank/DDBJ databases">
        <title>Genomic Encyclopedia of Type Strains, Phase IV (KMG-IV): sequencing the most valuable type-strain genomes for metagenomic binning, comparative biology and taxonomic classification.</title>
        <authorList>
            <person name="Goeker M."/>
        </authorList>
    </citation>
    <scope>NUCLEOTIDE SEQUENCE [LARGE SCALE GENOMIC DNA]</scope>
    <source>
        <strain evidence="5 6">DSM 12121</strain>
    </source>
</reference>
<evidence type="ECO:0000259" key="3">
    <source>
        <dbReference type="PROSITE" id="PS50112"/>
    </source>
</evidence>
<organism evidence="5 6">
    <name type="scientific">Azoarcus indigens</name>
    <dbReference type="NCBI Taxonomy" id="29545"/>
    <lineage>
        <taxon>Bacteria</taxon>
        <taxon>Pseudomonadati</taxon>
        <taxon>Pseudomonadota</taxon>
        <taxon>Betaproteobacteria</taxon>
        <taxon>Rhodocyclales</taxon>
        <taxon>Zoogloeaceae</taxon>
        <taxon>Azoarcus</taxon>
    </lineage>
</organism>
<evidence type="ECO:0000259" key="4">
    <source>
        <dbReference type="PROSITE" id="PS50887"/>
    </source>
</evidence>
<dbReference type="NCBIfam" id="TIGR00254">
    <property type="entry name" value="GGDEF"/>
    <property type="match status" value="1"/>
</dbReference>
<keyword evidence="2" id="KW-1133">Transmembrane helix</keyword>
<dbReference type="InterPro" id="IPR029787">
    <property type="entry name" value="Nucleotide_cyclase"/>
</dbReference>
<keyword evidence="2" id="KW-0812">Transmembrane</keyword>
<accession>A0A4R6DJ20</accession>
<proteinExistence type="predicted"/>
<dbReference type="InterPro" id="IPR052163">
    <property type="entry name" value="DGC-Regulatory_Protein"/>
</dbReference>
<dbReference type="PROSITE" id="PS50112">
    <property type="entry name" value="PAS"/>
    <property type="match status" value="1"/>
</dbReference>